<comment type="function">
    <text evidence="8">F(1)F(0) ATP synthase produces ATP from ADP in the presence of a proton or sodium gradient. F-type ATPases consist of two structural domains, F(1) containing the extramembraneous catalytic core and F(0) containing the membrane proton channel, linked together by a central stalk and a peripheral stalk. During catalysis, ATP synthesis in the catalytic domain of F(1) is coupled via a rotary mechanism of the central stalk subunits to proton translocation.</text>
</comment>
<dbReference type="SUPFAM" id="SSF47928">
    <property type="entry name" value="N-terminal domain of the delta subunit of the F1F0-ATP synthase"/>
    <property type="match status" value="1"/>
</dbReference>
<dbReference type="HAMAP" id="MF_01416">
    <property type="entry name" value="ATP_synth_delta_bact"/>
    <property type="match status" value="1"/>
</dbReference>
<dbReference type="NCBIfam" id="TIGR01145">
    <property type="entry name" value="ATP_synt_delta"/>
    <property type="match status" value="1"/>
</dbReference>
<keyword evidence="6 8" id="KW-0139">CF(1)</keyword>
<comment type="function">
    <text evidence="8">This protein is part of the stalk that links CF(0) to CF(1). It either transmits conformational changes from CF(0) to CF(1) or is implicated in proton conduction.</text>
</comment>
<evidence type="ECO:0000256" key="4">
    <source>
        <dbReference type="ARBA" id="ARBA00023065"/>
    </source>
</evidence>
<sequence>MSANAQTLARPYARAAFELARADGVLADWSQRLLFSATIAEDERVAAYLAHPGLSQAEQVQLLLPEGDTPDGVYGRFLATLAENRRLPLLSQVAAQYELLRADAERVVKASVLSAVALEPSQMETLKAALRRRLGREVELRNEIDPSVIGGAVIDAGDVVIDGSVRGRLAKLHGALTH</sequence>
<keyword evidence="5 8" id="KW-0472">Membrane</keyword>
<keyword evidence="8" id="KW-1003">Cell membrane</keyword>
<comment type="subcellular location">
    <subcellularLocation>
        <location evidence="8">Cell membrane</location>
        <topology evidence="8">Peripheral membrane protein</topology>
    </subcellularLocation>
    <subcellularLocation>
        <location evidence="1">Membrane</location>
    </subcellularLocation>
</comment>
<evidence type="ECO:0000256" key="8">
    <source>
        <dbReference type="HAMAP-Rule" id="MF_01416"/>
    </source>
</evidence>
<dbReference type="InterPro" id="IPR000711">
    <property type="entry name" value="ATPase_OSCP/dsu"/>
</dbReference>
<comment type="caution">
    <text evidence="9">The sequence shown here is derived from an EMBL/GenBank/DDBJ whole genome shotgun (WGS) entry which is preliminary data.</text>
</comment>
<dbReference type="PANTHER" id="PTHR11910">
    <property type="entry name" value="ATP SYNTHASE DELTA CHAIN"/>
    <property type="match status" value="1"/>
</dbReference>
<accession>A0A4R3LAN2</accession>
<dbReference type="Proteomes" id="UP000294599">
    <property type="component" value="Unassembled WGS sequence"/>
</dbReference>
<dbReference type="GO" id="GO:0005886">
    <property type="term" value="C:plasma membrane"/>
    <property type="evidence" value="ECO:0007669"/>
    <property type="project" value="UniProtKB-SubCell"/>
</dbReference>
<dbReference type="Pfam" id="PF00213">
    <property type="entry name" value="OSCP"/>
    <property type="match status" value="1"/>
</dbReference>
<dbReference type="PRINTS" id="PR00125">
    <property type="entry name" value="ATPASEDELTA"/>
</dbReference>
<evidence type="ECO:0000313" key="9">
    <source>
        <dbReference type="EMBL" id="TCS97191.1"/>
    </source>
</evidence>
<proteinExistence type="inferred from homology"/>
<dbReference type="AlphaFoldDB" id="A0A4R3LAN2"/>
<dbReference type="GO" id="GO:0046933">
    <property type="term" value="F:proton-transporting ATP synthase activity, rotational mechanism"/>
    <property type="evidence" value="ECO:0007669"/>
    <property type="project" value="UniProtKB-UniRule"/>
</dbReference>
<dbReference type="Gene3D" id="1.10.520.20">
    <property type="entry name" value="N-terminal domain of the delta subunit of the F1F0-ATP synthase"/>
    <property type="match status" value="1"/>
</dbReference>
<keyword evidence="7 8" id="KW-0066">ATP synthesis</keyword>
<comment type="similarity">
    <text evidence="8">Belongs to the ATPase delta chain family.</text>
</comment>
<organism evidence="9 10">
    <name type="scientific">Pseudofulvimonas gallinarii</name>
    <dbReference type="NCBI Taxonomy" id="634155"/>
    <lineage>
        <taxon>Bacteria</taxon>
        <taxon>Pseudomonadati</taxon>
        <taxon>Pseudomonadota</taxon>
        <taxon>Gammaproteobacteria</taxon>
        <taxon>Lysobacterales</taxon>
        <taxon>Rhodanobacteraceae</taxon>
        <taxon>Pseudofulvimonas</taxon>
    </lineage>
</organism>
<dbReference type="GO" id="GO:0045259">
    <property type="term" value="C:proton-transporting ATP synthase complex"/>
    <property type="evidence" value="ECO:0007669"/>
    <property type="project" value="UniProtKB-KW"/>
</dbReference>
<keyword evidence="2 8" id="KW-0813">Transport</keyword>
<protein>
    <recommendedName>
        <fullName evidence="8">ATP synthase subunit delta</fullName>
    </recommendedName>
    <alternativeName>
        <fullName evidence="8">ATP synthase F(1) sector subunit delta</fullName>
    </alternativeName>
    <alternativeName>
        <fullName evidence="8">F-type ATPase subunit delta</fullName>
        <shortName evidence="8">F-ATPase subunit delta</shortName>
    </alternativeName>
</protein>
<evidence type="ECO:0000256" key="1">
    <source>
        <dbReference type="ARBA" id="ARBA00004370"/>
    </source>
</evidence>
<keyword evidence="4 8" id="KW-0406">Ion transport</keyword>
<evidence type="ECO:0000256" key="7">
    <source>
        <dbReference type="ARBA" id="ARBA00023310"/>
    </source>
</evidence>
<evidence type="ECO:0000256" key="6">
    <source>
        <dbReference type="ARBA" id="ARBA00023196"/>
    </source>
</evidence>
<evidence type="ECO:0000256" key="5">
    <source>
        <dbReference type="ARBA" id="ARBA00023136"/>
    </source>
</evidence>
<dbReference type="EMBL" id="SMAF01000014">
    <property type="protein sequence ID" value="TCS97191.1"/>
    <property type="molecule type" value="Genomic_DNA"/>
</dbReference>
<reference evidence="9 10" key="1">
    <citation type="submission" date="2019-03" db="EMBL/GenBank/DDBJ databases">
        <title>Genomic Encyclopedia of Type Strains, Phase IV (KMG-IV): sequencing the most valuable type-strain genomes for metagenomic binning, comparative biology and taxonomic classification.</title>
        <authorList>
            <person name="Goeker M."/>
        </authorList>
    </citation>
    <scope>NUCLEOTIDE SEQUENCE [LARGE SCALE GENOMIC DNA]</scope>
    <source>
        <strain evidence="9 10">DSM 21944</strain>
    </source>
</reference>
<keyword evidence="10" id="KW-1185">Reference proteome</keyword>
<name>A0A4R3LAN2_9GAMM</name>
<dbReference type="OrthoDB" id="9816221at2"/>
<dbReference type="NCBIfam" id="NF004402">
    <property type="entry name" value="PRK05758.2-2"/>
    <property type="match status" value="1"/>
</dbReference>
<gene>
    <name evidence="8" type="primary">atpH</name>
    <name evidence="9" type="ORF">EDC25_11443</name>
</gene>
<dbReference type="RefSeq" id="WP_123521187.1">
    <property type="nucleotide sequence ID" value="NZ_JBHLWF010000084.1"/>
</dbReference>
<keyword evidence="3 8" id="KW-0375">Hydrogen ion transport</keyword>
<evidence type="ECO:0000313" key="10">
    <source>
        <dbReference type="Proteomes" id="UP000294599"/>
    </source>
</evidence>
<dbReference type="InterPro" id="IPR026015">
    <property type="entry name" value="ATP_synth_OSCP/delta_N_sf"/>
</dbReference>
<evidence type="ECO:0000256" key="3">
    <source>
        <dbReference type="ARBA" id="ARBA00022781"/>
    </source>
</evidence>
<evidence type="ECO:0000256" key="2">
    <source>
        <dbReference type="ARBA" id="ARBA00022448"/>
    </source>
</evidence>